<feature type="transmembrane region" description="Helical" evidence="12">
    <location>
        <begin position="647"/>
        <end position="665"/>
    </location>
</feature>
<keyword evidence="8" id="KW-0406">Ion transport</keyword>
<comment type="similarity">
    <text evidence="2">Belongs to the otopetrin family.</text>
</comment>
<feature type="compositionally biased region" description="Low complexity" evidence="11">
    <location>
        <begin position="114"/>
        <end position="126"/>
    </location>
</feature>
<evidence type="ECO:0000256" key="5">
    <source>
        <dbReference type="ARBA" id="ARBA00022692"/>
    </source>
</evidence>
<dbReference type="GO" id="GO:0005886">
    <property type="term" value="C:plasma membrane"/>
    <property type="evidence" value="ECO:0007669"/>
    <property type="project" value="UniProtKB-SubCell"/>
</dbReference>
<evidence type="ECO:0000313" key="13">
    <source>
        <dbReference type="EMBL" id="CAH0103926.1"/>
    </source>
</evidence>
<evidence type="ECO:0000256" key="11">
    <source>
        <dbReference type="SAM" id="MobiDB-lite"/>
    </source>
</evidence>
<keyword evidence="4" id="KW-1003">Cell membrane</keyword>
<dbReference type="Proteomes" id="UP000789390">
    <property type="component" value="Unassembled WGS sequence"/>
</dbReference>
<comment type="subcellular location">
    <subcellularLocation>
        <location evidence="1">Cell membrane</location>
        <topology evidence="1">Multi-pass membrane protein</topology>
    </subcellularLocation>
</comment>
<feature type="region of interest" description="Disordered" evidence="11">
    <location>
        <begin position="438"/>
        <end position="466"/>
    </location>
</feature>
<dbReference type="GO" id="GO:0015252">
    <property type="term" value="F:proton channel activity"/>
    <property type="evidence" value="ECO:0007669"/>
    <property type="project" value="InterPro"/>
</dbReference>
<feature type="transmembrane region" description="Helical" evidence="12">
    <location>
        <begin position="367"/>
        <end position="392"/>
    </location>
</feature>
<feature type="transmembrane region" description="Helical" evidence="12">
    <location>
        <begin position="816"/>
        <end position="836"/>
    </location>
</feature>
<feature type="transmembrane region" description="Helical" evidence="12">
    <location>
        <begin position="677"/>
        <end position="699"/>
    </location>
</feature>
<evidence type="ECO:0000256" key="12">
    <source>
        <dbReference type="SAM" id="Phobius"/>
    </source>
</evidence>
<feature type="transmembrane region" description="Helical" evidence="12">
    <location>
        <begin position="947"/>
        <end position="967"/>
    </location>
</feature>
<feature type="compositionally biased region" description="Low complexity" evidence="11">
    <location>
        <begin position="155"/>
        <end position="186"/>
    </location>
</feature>
<dbReference type="PANTHER" id="PTHR21522">
    <property type="entry name" value="PROTON CHANNEL OTOP"/>
    <property type="match status" value="1"/>
</dbReference>
<feature type="transmembrane region" description="Helical" evidence="12">
    <location>
        <begin position="1050"/>
        <end position="1072"/>
    </location>
</feature>
<feature type="transmembrane region" description="Helical" evidence="12">
    <location>
        <begin position="875"/>
        <end position="895"/>
    </location>
</feature>
<keyword evidence="6" id="KW-0375">Hydrogen ion transport</keyword>
<keyword evidence="9 12" id="KW-0472">Membrane</keyword>
<dbReference type="Pfam" id="PF03189">
    <property type="entry name" value="Otopetrin"/>
    <property type="match status" value="1"/>
</dbReference>
<dbReference type="AlphaFoldDB" id="A0A8J2WGW4"/>
<evidence type="ECO:0000256" key="3">
    <source>
        <dbReference type="ARBA" id="ARBA00022448"/>
    </source>
</evidence>
<evidence type="ECO:0000256" key="10">
    <source>
        <dbReference type="ARBA" id="ARBA00023303"/>
    </source>
</evidence>
<evidence type="ECO:0000256" key="8">
    <source>
        <dbReference type="ARBA" id="ARBA00023065"/>
    </source>
</evidence>
<keyword evidence="3" id="KW-0813">Transport</keyword>
<feature type="transmembrane region" description="Helical" evidence="12">
    <location>
        <begin position="1021"/>
        <end position="1038"/>
    </location>
</feature>
<reference evidence="13" key="1">
    <citation type="submission" date="2021-11" db="EMBL/GenBank/DDBJ databases">
        <authorList>
            <person name="Schell T."/>
        </authorList>
    </citation>
    <scope>NUCLEOTIDE SEQUENCE</scope>
    <source>
        <strain evidence="13">M5</strain>
    </source>
</reference>
<proteinExistence type="inferred from homology"/>
<evidence type="ECO:0000256" key="7">
    <source>
        <dbReference type="ARBA" id="ARBA00022989"/>
    </source>
</evidence>
<feature type="region of interest" description="Disordered" evidence="11">
    <location>
        <begin position="155"/>
        <end position="188"/>
    </location>
</feature>
<feature type="region of interest" description="Disordered" evidence="11">
    <location>
        <begin position="520"/>
        <end position="540"/>
    </location>
</feature>
<dbReference type="EMBL" id="CAKKLH010000121">
    <property type="protein sequence ID" value="CAH0103926.1"/>
    <property type="molecule type" value="Genomic_DNA"/>
</dbReference>
<keyword evidence="5 12" id="KW-0812">Transmembrane</keyword>
<keyword evidence="14" id="KW-1185">Reference proteome</keyword>
<accession>A0A8J2WGW4</accession>
<feature type="transmembrane region" description="Helical" evidence="12">
    <location>
        <begin position="979"/>
        <end position="1000"/>
    </location>
</feature>
<dbReference type="InterPro" id="IPR004878">
    <property type="entry name" value="Otopetrin"/>
</dbReference>
<feature type="transmembrane region" description="Helical" evidence="12">
    <location>
        <begin position="404"/>
        <end position="424"/>
    </location>
</feature>
<dbReference type="PANTHER" id="PTHR21522:SF62">
    <property type="entry name" value="OTOPETRIN-LIKE A, ISOFORM C"/>
    <property type="match status" value="1"/>
</dbReference>
<sequence>MNEELLPSNEVAISVVVPTDQPDVSSTEKESKLSKKLSNISIISDNINSIINSAVGAAIAVSSAATSSTSNIIPSRRTSLAGRNRKKSRRLTLTQVCSEFQPTTSNYSELVPESTPSTPIVSSSTPGDYDHHLAVSRTSSLISFASVSSSSSAISSMSSSSSNSSPKSFSQRSSTSSQRSSISSASAHPERKLNRIFSILHSMQQTFLQSQPFAAAAAAAAAAQQTSNGQMAGPPSPSSQISEPQYIVMVPPRSTSVTTVHSDACPKSNGVRHHQHLRPATPSRQHIYGMGRSQESLVLAGAAGVNNHPNHMAGAIDRNHRFGSANSWAGSQCSGYTCTTVTTSTEGTLSAPLVHAMPYHKDGWTSFFIAGSSTYAQLLIVVCIVAALSEVVTHNVPFLYFEGFFTYLYAVSILFFLYVFGYLLRTKRRKEEKKRLRKLNKLRRTQMSAGSSSVDHEKDIGNSSSYRTNRSASIAMETEAMASTSTLNRFITGIRSQRRRFSRAAAGPMDGINNLALEIDSNESSKSPPPHHNLPGSSKNLQWTPSSVGFNLVDESPSEIVSYAMNSDNVVIPNCETGRVTNHSSSGGSSNKIKKLKVSDNEHSHGSFFLRAGAVAFGLGTMIYDGLEFGAFLEVPTDSPCFALLRGLNPVLHAAFVFLQMYFIFISARLNIHKFKAIARFGLMHCLATNVCVWIRTLVRESLKEINHHYDHHPKEAEHYQMAQQQVAASTAASTAAADTQAFLHHMAEAVAAAVGSEEDGSASVYEFVNDTLAEALSAAIEVKSKEKANLWELTGNVSCGRHIFLGELIMKAAPFLYPFLIEYSLIGAGVLYVIWANIGLNPKYKTEEDHSEDSTWNSKSRQLRVDCVGASKGLFMGLFVLTAALLCLILFFIFAPQPQFHRLGLFLADSAHLSLLLFSLCAMAIGSYRARHLHFHSEHMEELGSILLRVSALGIFAYSVFSMIAGAFASQETDEPPILVFINGLLSVVEVTMQMLFISDMSRRRVNSIEQDREKPGRQSVTFLLITNLTLWLVYTFEMQKVEANPVQLNFYGFLPWAIVQRITLPLCIFYRFHSAMVYAEIWKNSYRYHGPSLEEALPNQYIIS</sequence>
<gene>
    <name evidence="13" type="ORF">DGAL_LOCUS6631</name>
</gene>
<evidence type="ECO:0000256" key="4">
    <source>
        <dbReference type="ARBA" id="ARBA00022475"/>
    </source>
</evidence>
<organism evidence="13 14">
    <name type="scientific">Daphnia galeata</name>
    <dbReference type="NCBI Taxonomy" id="27404"/>
    <lineage>
        <taxon>Eukaryota</taxon>
        <taxon>Metazoa</taxon>
        <taxon>Ecdysozoa</taxon>
        <taxon>Arthropoda</taxon>
        <taxon>Crustacea</taxon>
        <taxon>Branchiopoda</taxon>
        <taxon>Diplostraca</taxon>
        <taxon>Cladocera</taxon>
        <taxon>Anomopoda</taxon>
        <taxon>Daphniidae</taxon>
        <taxon>Daphnia</taxon>
    </lineage>
</organism>
<evidence type="ECO:0000256" key="1">
    <source>
        <dbReference type="ARBA" id="ARBA00004651"/>
    </source>
</evidence>
<evidence type="ECO:0000256" key="9">
    <source>
        <dbReference type="ARBA" id="ARBA00023136"/>
    </source>
</evidence>
<evidence type="ECO:0000313" key="14">
    <source>
        <dbReference type="Proteomes" id="UP000789390"/>
    </source>
</evidence>
<name>A0A8J2WGW4_9CRUS</name>
<comment type="caution">
    <text evidence="13">The sequence shown here is derived from an EMBL/GenBank/DDBJ whole genome shotgun (WGS) entry which is preliminary data.</text>
</comment>
<feature type="region of interest" description="Disordered" evidence="11">
    <location>
        <begin position="104"/>
        <end position="126"/>
    </location>
</feature>
<keyword evidence="7 12" id="KW-1133">Transmembrane helix</keyword>
<evidence type="ECO:0000256" key="2">
    <source>
        <dbReference type="ARBA" id="ARBA00006513"/>
    </source>
</evidence>
<feature type="transmembrane region" description="Helical" evidence="12">
    <location>
        <begin position="907"/>
        <end position="926"/>
    </location>
</feature>
<feature type="transmembrane region" description="Helical" evidence="12">
    <location>
        <begin position="608"/>
        <end position="627"/>
    </location>
</feature>
<keyword evidence="10" id="KW-0407">Ion channel</keyword>
<evidence type="ECO:0000256" key="6">
    <source>
        <dbReference type="ARBA" id="ARBA00022781"/>
    </source>
</evidence>
<protein>
    <submittedName>
        <fullName evidence="13">Uncharacterized protein</fullName>
    </submittedName>
</protein>
<dbReference type="OrthoDB" id="6429739at2759"/>